<evidence type="ECO:0000256" key="2">
    <source>
        <dbReference type="SAM" id="MobiDB-lite"/>
    </source>
</evidence>
<feature type="coiled-coil region" evidence="1">
    <location>
        <begin position="423"/>
        <end position="515"/>
    </location>
</feature>
<dbReference type="InterPro" id="IPR036770">
    <property type="entry name" value="Ankyrin_rpt-contain_sf"/>
</dbReference>
<name>A0AA36MNP7_9DINO</name>
<dbReference type="Proteomes" id="UP001178507">
    <property type="component" value="Unassembled WGS sequence"/>
</dbReference>
<dbReference type="InterPro" id="IPR002110">
    <property type="entry name" value="Ankyrin_rpt"/>
</dbReference>
<dbReference type="Gene3D" id="1.25.40.20">
    <property type="entry name" value="Ankyrin repeat-containing domain"/>
    <property type="match status" value="1"/>
</dbReference>
<feature type="compositionally biased region" description="Basic and acidic residues" evidence="2">
    <location>
        <begin position="51"/>
        <end position="63"/>
    </location>
</feature>
<keyword evidence="1" id="KW-0175">Coiled coil</keyword>
<feature type="region of interest" description="Disordered" evidence="2">
    <location>
        <begin position="1"/>
        <end position="75"/>
    </location>
</feature>
<dbReference type="AlphaFoldDB" id="A0AA36MNP7"/>
<gene>
    <name evidence="3" type="ORF">EVOR1521_LOCUS3925</name>
</gene>
<evidence type="ECO:0000256" key="1">
    <source>
        <dbReference type="SAM" id="Coils"/>
    </source>
</evidence>
<dbReference type="SMART" id="SM00248">
    <property type="entry name" value="ANK"/>
    <property type="match status" value="4"/>
</dbReference>
<dbReference type="SUPFAM" id="SSF48403">
    <property type="entry name" value="Ankyrin repeat"/>
    <property type="match status" value="1"/>
</dbReference>
<dbReference type="PANTHER" id="PTHR24133:SF40">
    <property type="entry name" value="ANKYRIN REPEAT DOMAIN 44"/>
    <property type="match status" value="1"/>
</dbReference>
<protein>
    <submittedName>
        <fullName evidence="3">Uncharacterized protein</fullName>
    </submittedName>
</protein>
<dbReference type="EMBL" id="CAUJNA010000247">
    <property type="protein sequence ID" value="CAJ1374353.1"/>
    <property type="molecule type" value="Genomic_DNA"/>
</dbReference>
<comment type="caution">
    <text evidence="3">The sequence shown here is derived from an EMBL/GenBank/DDBJ whole genome shotgun (WGS) entry which is preliminary data.</text>
</comment>
<reference evidence="3" key="1">
    <citation type="submission" date="2023-08" db="EMBL/GenBank/DDBJ databases">
        <authorList>
            <person name="Chen Y."/>
            <person name="Shah S."/>
            <person name="Dougan E. K."/>
            <person name="Thang M."/>
            <person name="Chan C."/>
        </authorList>
    </citation>
    <scope>NUCLEOTIDE SEQUENCE</scope>
</reference>
<evidence type="ECO:0000313" key="4">
    <source>
        <dbReference type="Proteomes" id="UP001178507"/>
    </source>
</evidence>
<proteinExistence type="predicted"/>
<keyword evidence="4" id="KW-1185">Reference proteome</keyword>
<dbReference type="Pfam" id="PF12796">
    <property type="entry name" value="Ank_2"/>
    <property type="match status" value="1"/>
</dbReference>
<organism evidence="3 4">
    <name type="scientific">Effrenium voratum</name>
    <dbReference type="NCBI Taxonomy" id="2562239"/>
    <lineage>
        <taxon>Eukaryota</taxon>
        <taxon>Sar</taxon>
        <taxon>Alveolata</taxon>
        <taxon>Dinophyceae</taxon>
        <taxon>Suessiales</taxon>
        <taxon>Symbiodiniaceae</taxon>
        <taxon>Effrenium</taxon>
    </lineage>
</organism>
<evidence type="ECO:0000313" key="3">
    <source>
        <dbReference type="EMBL" id="CAJ1374353.1"/>
    </source>
</evidence>
<sequence>MDDVPAEEAPLPAQRRSALQRQESGVSGASVPVSPPKPKRGGLFNVLRRAPRSERSDRSERSGSKSRKERRAERWEKHKNFERIRFDQASEADPSHYSPERKAVTSEDALGSAAFAEHMRIQRLLNSGQLAQRSRSSPIAKVQKAAVEDTVFEENAEKAVNLEHWLDGGLKFGAALKPKRMFPTGYELAPWSEEVPFLRHARTGVVLWPMRLDLMPFFVALEGQMAYRKLVTAYHYTTGAGFNRIVARFETESGEMPDSQDFAEEVWDRLVEDVEDQDSEWLDGLDVPDDAFVAISHPPDKFPDRETLCRAVCHLPESQGRLPLGRVSYCIAVRVPEDRLLAAGRQWPSTVFVAAPGSVDELMSQDTENSGSKLQWLSEARMKEVTSKKEPNKDKLLEEVKVLGLLDGLVDRETGQVIQDSPKTKEQVQRDALEEEFEHAKRLAEEKVSNLNSLKRRCERKLLKAQAPDGEVDFFNGPERIRKLQQHLERISKELQEAEQELQNFDDQVARSNRRQALLNGEVSGPSGPKLQLRRRQAKFSEFAGDTLESVGDLGDEYKDLQGHVLRDMLGGSNATAKAWLEQKGDPNIYDGGTGWTPVLMCASSGNLELLSLLISFRANLALPAKASGESAVHLAVYKTSSEVLHKLLDTHRNAVHEVRKDGSSALMVAVECAPPKVKNEFLRALLDKTADPNLKRKDGWTPLGVAIRNNMRFAAKIMVARNGAILTNVPGTTPPVTLWELAAQHKDLQQALRLKLSSKDLAEIEKRWPGTLLQMQVEEE</sequence>
<dbReference type="InterPro" id="IPR052391">
    <property type="entry name" value="E3_Ligase-Neurotoxin"/>
</dbReference>
<dbReference type="PANTHER" id="PTHR24133">
    <property type="entry name" value="ANKYRIN DOMAIN-CONTAINING"/>
    <property type="match status" value="1"/>
</dbReference>
<accession>A0AA36MNP7</accession>